<feature type="region of interest" description="Disordered" evidence="1">
    <location>
        <begin position="491"/>
        <end position="526"/>
    </location>
</feature>
<gene>
    <name evidence="2" type="ORF">CcaverHIS019_0113300</name>
</gene>
<evidence type="ECO:0000313" key="2">
    <source>
        <dbReference type="EMBL" id="BEI88612.1"/>
    </source>
</evidence>
<keyword evidence="3" id="KW-1185">Reference proteome</keyword>
<dbReference type="EMBL" id="AP028212">
    <property type="protein sequence ID" value="BEI88612.1"/>
    <property type="molecule type" value="Genomic_DNA"/>
</dbReference>
<organism evidence="2 3">
    <name type="scientific">Cutaneotrichosporon cavernicola</name>
    <dbReference type="NCBI Taxonomy" id="279322"/>
    <lineage>
        <taxon>Eukaryota</taxon>
        <taxon>Fungi</taxon>
        <taxon>Dikarya</taxon>
        <taxon>Basidiomycota</taxon>
        <taxon>Agaricomycotina</taxon>
        <taxon>Tremellomycetes</taxon>
        <taxon>Trichosporonales</taxon>
        <taxon>Trichosporonaceae</taxon>
        <taxon>Cutaneotrichosporon</taxon>
    </lineage>
</organism>
<dbReference type="Proteomes" id="UP001233271">
    <property type="component" value="Chromosome 1"/>
</dbReference>
<sequence>MPRTSSARSHAARTCIACKRVPVKVDLHTHPKSVDDYQQFFPRYLPFTLMNDFYLHTAAKLPKHPCLMDMPEVEFDSLVSDEHAELASQWAEDHVRWWLPFTPSITEVRKLRRAGATSNSLLFIESAQCDLALQHAAFPVSQGNADKVATWTAWYCRKLLADPTGEYLTDALLLAAWFLPLLPDNSVFRDLATHALHSCQDDTFQSRISRVCASALLGGALLNDDEAFYDQSAALQLPSVAELDALETEIGTVTTLTNPQKAGCHGIILRCRSWIVMKKCVVDMGDARRSGEPEPKQLSRMDVARVDFTNANRALCARRGAILSTSPLAAWLDFENCALDLLISGMLLRFTLGDDFTPQSFYNVSTGRTGSEALQTFVGVHGPINAESTECLLAAVSNLPTKDVLYPTTLTFAYAMRGVIMALEIHATSFKLWRLPPPREPVWNLLLRTVDDTLRRLKGGGGQVAARIAIAFIGAARETIRRWRTELVRRPFNPNTTPNYTHRQPLTPDTPTTAATKAAATNGFGPSPLEHPSLGNVFEHVAGFESQGFDPMVASFAEWIAGINWNQFVMPE</sequence>
<reference evidence="2" key="1">
    <citation type="journal article" date="2023" name="BMC Genomics">
        <title>Chromosome-level genome assemblies of Cutaneotrichosporon spp. (Trichosporonales, Basidiomycota) reveal imbalanced evolution between nucleotide sequences and chromosome synteny.</title>
        <authorList>
            <person name="Kobayashi Y."/>
            <person name="Kayamori A."/>
            <person name="Aoki K."/>
            <person name="Shiwa Y."/>
            <person name="Matsutani M."/>
            <person name="Fujita N."/>
            <person name="Sugita T."/>
            <person name="Iwasaki W."/>
            <person name="Tanaka N."/>
            <person name="Takashima M."/>
        </authorList>
    </citation>
    <scope>NUCLEOTIDE SEQUENCE</scope>
    <source>
        <strain evidence="2">HIS019</strain>
    </source>
</reference>
<dbReference type="AlphaFoldDB" id="A0AA48L1B3"/>
<feature type="compositionally biased region" description="Low complexity" evidence="1">
    <location>
        <begin position="507"/>
        <end position="521"/>
    </location>
</feature>
<evidence type="ECO:0000256" key="1">
    <source>
        <dbReference type="SAM" id="MobiDB-lite"/>
    </source>
</evidence>
<protein>
    <submittedName>
        <fullName evidence="2">Uncharacterized protein</fullName>
    </submittedName>
</protein>
<accession>A0AA48L1B3</accession>
<dbReference type="RefSeq" id="XP_060453878.1">
    <property type="nucleotide sequence ID" value="XM_060596935.1"/>
</dbReference>
<dbReference type="GeneID" id="85492483"/>
<name>A0AA48L1B3_9TREE</name>
<feature type="compositionally biased region" description="Polar residues" evidence="1">
    <location>
        <begin position="493"/>
        <end position="504"/>
    </location>
</feature>
<proteinExistence type="predicted"/>
<dbReference type="KEGG" id="ccac:CcaHIS019_0113300"/>
<evidence type="ECO:0000313" key="3">
    <source>
        <dbReference type="Proteomes" id="UP001233271"/>
    </source>
</evidence>